<evidence type="ECO:0000313" key="2">
    <source>
        <dbReference type="EMBL" id="RQM39649.1"/>
    </source>
</evidence>
<sequence length="101" mass="11522">MNHQHPGDNQQAAGVQYNTEPEKRQKRGYAAIQVRSAWLSFRTATAESVQISVPTQYPLTVILSYQRINAERGRVKKWPAPAPHFTTGYIVTRSRKQIKNT</sequence>
<name>A0A3N6UUM0_9GAMM</name>
<keyword evidence="3" id="KW-1185">Reference proteome</keyword>
<dbReference type="Proteomes" id="UP000279457">
    <property type="component" value="Unassembled WGS sequence"/>
</dbReference>
<feature type="region of interest" description="Disordered" evidence="1">
    <location>
        <begin position="1"/>
        <end position="26"/>
    </location>
</feature>
<gene>
    <name evidence="2" type="ORF">EB241_04270</name>
</gene>
<accession>A0A3N6UUM0</accession>
<organism evidence="2 3">
    <name type="scientific">Erwinia psidii</name>
    <dbReference type="NCBI Taxonomy" id="69224"/>
    <lineage>
        <taxon>Bacteria</taxon>
        <taxon>Pseudomonadati</taxon>
        <taxon>Pseudomonadota</taxon>
        <taxon>Gammaproteobacteria</taxon>
        <taxon>Enterobacterales</taxon>
        <taxon>Erwiniaceae</taxon>
        <taxon>Erwinia</taxon>
    </lineage>
</organism>
<evidence type="ECO:0000256" key="1">
    <source>
        <dbReference type="SAM" id="MobiDB-lite"/>
    </source>
</evidence>
<protein>
    <submittedName>
        <fullName evidence="2">Uncharacterized protein</fullName>
    </submittedName>
</protein>
<evidence type="ECO:0000313" key="3">
    <source>
        <dbReference type="Proteomes" id="UP000279457"/>
    </source>
</evidence>
<dbReference type="AlphaFoldDB" id="A0A3N6UUM0"/>
<dbReference type="EMBL" id="RHHM01000002">
    <property type="protein sequence ID" value="RQM39649.1"/>
    <property type="molecule type" value="Genomic_DNA"/>
</dbReference>
<comment type="caution">
    <text evidence="2">The sequence shown here is derived from an EMBL/GenBank/DDBJ whole genome shotgun (WGS) entry which is preliminary data.</text>
</comment>
<reference evidence="2 3" key="1">
    <citation type="submission" date="2018-10" db="EMBL/GenBank/DDBJ databases">
        <title>Draft genome sequence for the type isolate of Erwinia psidii, agent causal of bacterial blight in guava (Psidium guajava) and wilt and die-back of Eucalyptus spp.</title>
        <authorList>
            <person name="Hermenegildo P.S."/>
            <person name="Santos S.A."/>
            <person name="Guimaraes L.M.S."/>
            <person name="Vidigal P.M.P."/>
            <person name="Pereira I.C."/>
            <person name="Badel J.L."/>
            <person name="Alfenas-Zerbini P."/>
            <person name="Ferreira M.A.S.V."/>
            <person name="Alfenas A.C."/>
        </authorList>
    </citation>
    <scope>NUCLEOTIDE SEQUENCE [LARGE SCALE GENOMIC DNA]</scope>
    <source>
        <strain evidence="2 3">IBSBF 435</strain>
    </source>
</reference>
<proteinExistence type="predicted"/>
<feature type="compositionally biased region" description="Polar residues" evidence="1">
    <location>
        <begin position="1"/>
        <end position="19"/>
    </location>
</feature>